<protein>
    <submittedName>
        <fullName evidence="1">Uncharacterized protein</fullName>
    </submittedName>
</protein>
<organism evidence="1 2">
    <name type="scientific">Rufibacter latericius</name>
    <dbReference type="NCBI Taxonomy" id="2487040"/>
    <lineage>
        <taxon>Bacteria</taxon>
        <taxon>Pseudomonadati</taxon>
        <taxon>Bacteroidota</taxon>
        <taxon>Cytophagia</taxon>
        <taxon>Cytophagales</taxon>
        <taxon>Hymenobacteraceae</taxon>
        <taxon>Rufibacter</taxon>
    </lineage>
</organism>
<proteinExistence type="predicted"/>
<name>A0A3M9MAA3_9BACT</name>
<gene>
    <name evidence="1" type="ORF">EFB08_20595</name>
</gene>
<keyword evidence="2" id="KW-1185">Reference proteome</keyword>
<comment type="caution">
    <text evidence="1">The sequence shown here is derived from an EMBL/GenBank/DDBJ whole genome shotgun (WGS) entry which is preliminary data.</text>
</comment>
<reference evidence="1 2" key="1">
    <citation type="submission" date="2018-11" db="EMBL/GenBank/DDBJ databases">
        <title>Rufibacter latericius sp. nov., isolated from water in Baiyang Lake.</title>
        <authorList>
            <person name="Yang Y."/>
        </authorList>
    </citation>
    <scope>NUCLEOTIDE SEQUENCE [LARGE SCALE GENOMIC DNA]</scope>
    <source>
        <strain evidence="1 2">R-22-1c-1</strain>
    </source>
</reference>
<dbReference type="AlphaFoldDB" id="A0A3M9MAA3"/>
<dbReference type="EMBL" id="RJJD01000021">
    <property type="protein sequence ID" value="RNI22500.1"/>
    <property type="molecule type" value="Genomic_DNA"/>
</dbReference>
<accession>A0A3M9MAA3</accession>
<sequence length="217" mass="23779">MSDAKVIGCSNYSYLNKVSGVVDFGKPNGEMVLVGFADGMTLQAKQRLLNRYPQYQSIAGEIAMDSGVLTQVRLIKGSNGYDAERLISKLLKESSVHFAHPMFTQDQNDPASQRIGLTNEFMVSIEGSGTLSQLQKFAAQTKTSFVFSFSDEVHVMKADKNSSGSLLEILTLFNQQDFVTVAEPNLTFTFPDQDSGSGNAVSSKFLKKGGFKAFEKR</sequence>
<evidence type="ECO:0000313" key="2">
    <source>
        <dbReference type="Proteomes" id="UP000272117"/>
    </source>
</evidence>
<evidence type="ECO:0000313" key="1">
    <source>
        <dbReference type="EMBL" id="RNI22500.1"/>
    </source>
</evidence>
<dbReference type="Proteomes" id="UP000272117">
    <property type="component" value="Unassembled WGS sequence"/>
</dbReference>